<evidence type="ECO:0000313" key="5">
    <source>
        <dbReference type="Proteomes" id="UP000504610"/>
    </source>
</evidence>
<dbReference type="GeneID" id="108827832"/>
<feature type="compositionally biased region" description="Basic and acidic residues" evidence="4">
    <location>
        <begin position="55"/>
        <end position="64"/>
    </location>
</feature>
<sequence>MGLEDEKKGGEASGETSEKETGLSRKNSDSSLSPTEDDDEDEKKPQLGPMIALKEQLEKDKDDESLRRWKEQLIGVVDLEDVGETPDPVVKILDLTVRSPDREEMVLTIPDDGLPNPKGPWFTIKEGSKYTLVFNFRVTNNIVSGLRYNNTVWKTGVKGIFIFLLVSWGNLKNVSMSSSHVLVSLSFGAVDSTKTMLGTFSPQAEPYQHVMPEEITPSGIFARGSYSARTKFIDDDSKCYLEINYTFDIRKNWQ</sequence>
<dbReference type="GO" id="GO:0005094">
    <property type="term" value="F:Rho GDP-dissociation inhibitor activity"/>
    <property type="evidence" value="ECO:0007669"/>
    <property type="project" value="InterPro"/>
</dbReference>
<dbReference type="Proteomes" id="UP000504610">
    <property type="component" value="Chromosome 9"/>
</dbReference>
<dbReference type="OrthoDB" id="1683373at2759"/>
<evidence type="ECO:0000256" key="1">
    <source>
        <dbReference type="ARBA" id="ARBA00004496"/>
    </source>
</evidence>
<dbReference type="PANTHER" id="PTHR10980">
    <property type="entry name" value="RHO GDP-DISSOCIATION INHIBITOR"/>
    <property type="match status" value="1"/>
</dbReference>
<accession>A0A6J0LAG8</accession>
<proteinExistence type="inferred from homology"/>
<gene>
    <name evidence="6" type="primary">LOC108827832</name>
</gene>
<comment type="similarity">
    <text evidence="2">Belongs to the Rho GDI family.</text>
</comment>
<feature type="compositionally biased region" description="Basic and acidic residues" evidence="4">
    <location>
        <begin position="1"/>
        <end position="28"/>
    </location>
</feature>
<evidence type="ECO:0000256" key="3">
    <source>
        <dbReference type="ARBA" id="ARBA00022490"/>
    </source>
</evidence>
<dbReference type="GO" id="GO:0016020">
    <property type="term" value="C:membrane"/>
    <property type="evidence" value="ECO:0007669"/>
    <property type="project" value="TreeGrafter"/>
</dbReference>
<keyword evidence="3" id="KW-0963">Cytoplasm</keyword>
<feature type="region of interest" description="Disordered" evidence="4">
    <location>
        <begin position="1"/>
        <end position="64"/>
    </location>
</feature>
<organism evidence="5 6">
    <name type="scientific">Raphanus sativus</name>
    <name type="common">Radish</name>
    <name type="synonym">Raphanus raphanistrum var. sativus</name>
    <dbReference type="NCBI Taxonomy" id="3726"/>
    <lineage>
        <taxon>Eukaryota</taxon>
        <taxon>Viridiplantae</taxon>
        <taxon>Streptophyta</taxon>
        <taxon>Embryophyta</taxon>
        <taxon>Tracheophyta</taxon>
        <taxon>Spermatophyta</taxon>
        <taxon>Magnoliopsida</taxon>
        <taxon>eudicotyledons</taxon>
        <taxon>Gunneridae</taxon>
        <taxon>Pentapetalae</taxon>
        <taxon>rosids</taxon>
        <taxon>malvids</taxon>
        <taxon>Brassicales</taxon>
        <taxon>Brassicaceae</taxon>
        <taxon>Brassiceae</taxon>
        <taxon>Raphanus</taxon>
    </lineage>
</organism>
<dbReference type="InterPro" id="IPR024792">
    <property type="entry name" value="RhoGDI_dom_sf"/>
</dbReference>
<dbReference type="InterPro" id="IPR014756">
    <property type="entry name" value="Ig_E-set"/>
</dbReference>
<dbReference type="RefSeq" id="XP_018456833.1">
    <property type="nucleotide sequence ID" value="XM_018601331.2"/>
</dbReference>
<evidence type="ECO:0000313" key="6">
    <source>
        <dbReference type="RefSeq" id="XP_018456833.1"/>
    </source>
</evidence>
<keyword evidence="5" id="KW-1185">Reference proteome</keyword>
<protein>
    <submittedName>
        <fullName evidence="6">Rho GDP-dissociation inhibitor 1 isoform X1</fullName>
    </submittedName>
</protein>
<dbReference type="GO" id="GO:0005829">
    <property type="term" value="C:cytosol"/>
    <property type="evidence" value="ECO:0007669"/>
    <property type="project" value="TreeGrafter"/>
</dbReference>
<reference evidence="5" key="1">
    <citation type="journal article" date="2019" name="Database">
        <title>The radish genome database (RadishGD): an integrated information resource for radish genomics.</title>
        <authorList>
            <person name="Yu H.J."/>
            <person name="Baek S."/>
            <person name="Lee Y.J."/>
            <person name="Cho A."/>
            <person name="Mun J.H."/>
        </authorList>
    </citation>
    <scope>NUCLEOTIDE SEQUENCE [LARGE SCALE GENOMIC DNA]</scope>
    <source>
        <strain evidence="5">cv. WK10039</strain>
    </source>
</reference>
<dbReference type="KEGG" id="rsz:108827832"/>
<dbReference type="InterPro" id="IPR000406">
    <property type="entry name" value="Rho_GDI"/>
</dbReference>
<dbReference type="PANTHER" id="PTHR10980:SF3">
    <property type="entry name" value="LD16419P"/>
    <property type="match status" value="1"/>
</dbReference>
<evidence type="ECO:0000256" key="2">
    <source>
        <dbReference type="ARBA" id="ARBA00009758"/>
    </source>
</evidence>
<name>A0A6J0LAG8_RAPSA</name>
<dbReference type="Gene3D" id="2.70.50.30">
    <property type="entry name" value="Coagulation Factor XIII, subunit A, domain 1"/>
    <property type="match status" value="2"/>
</dbReference>
<dbReference type="SUPFAM" id="SSF81296">
    <property type="entry name" value="E set domains"/>
    <property type="match status" value="2"/>
</dbReference>
<dbReference type="GO" id="GO:0007266">
    <property type="term" value="P:Rho protein signal transduction"/>
    <property type="evidence" value="ECO:0007669"/>
    <property type="project" value="InterPro"/>
</dbReference>
<dbReference type="AlphaFoldDB" id="A0A6J0LAG8"/>
<reference evidence="6" key="2">
    <citation type="submission" date="2025-08" db="UniProtKB">
        <authorList>
            <consortium name="RefSeq"/>
        </authorList>
    </citation>
    <scope>IDENTIFICATION</scope>
    <source>
        <tissue evidence="6">Leaf</tissue>
    </source>
</reference>
<evidence type="ECO:0000256" key="4">
    <source>
        <dbReference type="SAM" id="MobiDB-lite"/>
    </source>
</evidence>
<dbReference type="Pfam" id="PF02115">
    <property type="entry name" value="Rho_GDI"/>
    <property type="match status" value="2"/>
</dbReference>
<comment type="subcellular location">
    <subcellularLocation>
        <location evidence="1">Cytoplasm</location>
    </subcellularLocation>
</comment>